<comment type="catalytic activity">
    <reaction evidence="12">
        <text>D-ribose + ATP = D-ribose 5-phosphate + ADP + H(+)</text>
        <dbReference type="Rhea" id="RHEA:13697"/>
        <dbReference type="ChEBI" id="CHEBI:15378"/>
        <dbReference type="ChEBI" id="CHEBI:30616"/>
        <dbReference type="ChEBI" id="CHEBI:47013"/>
        <dbReference type="ChEBI" id="CHEBI:78346"/>
        <dbReference type="ChEBI" id="CHEBI:456216"/>
        <dbReference type="EC" id="2.7.1.15"/>
    </reaction>
</comment>
<dbReference type="InterPro" id="IPR011877">
    <property type="entry name" value="Ribokinase"/>
</dbReference>
<protein>
    <recommendedName>
        <fullName evidence="3 12">Ribokinase</fullName>
        <shortName evidence="12">RK</shortName>
        <ecNumber evidence="2 12">2.7.1.15</ecNumber>
    </recommendedName>
</protein>
<dbReference type="GO" id="GO:0009024">
    <property type="term" value="F:tagatose-6-phosphate kinase activity"/>
    <property type="evidence" value="ECO:0007669"/>
    <property type="project" value="UniProtKB-EC"/>
</dbReference>
<keyword evidence="4 12" id="KW-0808">Transferase</keyword>
<evidence type="ECO:0000256" key="9">
    <source>
        <dbReference type="ARBA" id="ARBA00022842"/>
    </source>
</evidence>
<dbReference type="SUPFAM" id="SSF53613">
    <property type="entry name" value="Ribokinase-like"/>
    <property type="match status" value="1"/>
</dbReference>
<dbReference type="AlphaFoldDB" id="M1Z288"/>
<dbReference type="GO" id="GO:0046872">
    <property type="term" value="F:metal ion binding"/>
    <property type="evidence" value="ECO:0007669"/>
    <property type="project" value="UniProtKB-KW"/>
</dbReference>
<evidence type="ECO:0000256" key="5">
    <source>
        <dbReference type="ARBA" id="ARBA00022723"/>
    </source>
</evidence>
<evidence type="ECO:0000256" key="12">
    <source>
        <dbReference type="HAMAP-Rule" id="MF_01987"/>
    </source>
</evidence>
<evidence type="ECO:0000256" key="8">
    <source>
        <dbReference type="ARBA" id="ARBA00022840"/>
    </source>
</evidence>
<feature type="binding site" evidence="12">
    <location>
        <position position="252"/>
    </location>
    <ligand>
        <name>substrate</name>
    </ligand>
</feature>
<dbReference type="PRINTS" id="PR00990">
    <property type="entry name" value="RIBOKINASE"/>
</dbReference>
<reference evidence="15 16" key="1">
    <citation type="submission" date="2016-11" db="EMBL/GenBank/DDBJ databases">
        <authorList>
            <person name="Manzoor S."/>
        </authorList>
    </citation>
    <scope>NUCLEOTIDE SEQUENCE [LARGE SCALE GENOMIC DNA]</scope>
    <source>
        <strain evidence="15">Clostridium ultunense strain Esp</strain>
    </source>
</reference>
<dbReference type="Pfam" id="PF00294">
    <property type="entry name" value="PfkB"/>
    <property type="match status" value="1"/>
</dbReference>
<dbReference type="RefSeq" id="WP_005587217.1">
    <property type="nucleotide sequence ID" value="NZ_LT669839.1"/>
</dbReference>
<keyword evidence="16" id="KW-1185">Reference proteome</keyword>
<dbReference type="Proteomes" id="UP000245423">
    <property type="component" value="Chromosome 1"/>
</dbReference>
<feature type="domain" description="Carbohydrate kinase PfkB" evidence="14">
    <location>
        <begin position="1"/>
        <end position="294"/>
    </location>
</feature>
<dbReference type="EC" id="2.7.1.15" evidence="2 12"/>
<feature type="binding site" evidence="12">
    <location>
        <position position="285"/>
    </location>
    <ligand>
        <name>K(+)</name>
        <dbReference type="ChEBI" id="CHEBI:29103"/>
    </ligand>
</feature>
<comment type="activity regulation">
    <text evidence="12">Activated by a monovalent cation that binds near, but not in, the active site. The most likely occupant of the site in vivo is potassium. Ion binding induces a conformational change that may alter substrate affinity.</text>
</comment>
<keyword evidence="6 12" id="KW-0547">Nucleotide-binding</keyword>
<evidence type="ECO:0000256" key="7">
    <source>
        <dbReference type="ARBA" id="ARBA00022777"/>
    </source>
</evidence>
<comment type="pathway">
    <text evidence="12">Carbohydrate metabolism; D-ribose degradation; D-ribose 5-phosphate from beta-D-ribopyranose: step 2/2.</text>
</comment>
<feature type="binding site" evidence="12">
    <location>
        <position position="246"/>
    </location>
    <ligand>
        <name>K(+)</name>
        <dbReference type="ChEBI" id="CHEBI:29103"/>
    </ligand>
</feature>
<sequence length="310" mass="33505">MTDIVVVGSLNMDTVVSVPHIPKIGETILATDVNYYGGGKGANQAIAAARLGSKVSMIGKVGEDRSGQALLAALKREGIDTTGVEVSKDITGTAFINVSNKGENNIVVYPGANRDLGIRQIERHREIIENSKVCVLQLEIPYEVVKYVVNLCYEKGVKVVFNPAPASKEIEDELISKTHILIPNETELAILAGEYKYSPKKLEEIADRVYNKGCENLIITLGDKGGLYISKDKREYFESKKVDLVDTTAAGDSFVGALVTGIVEGKTILESIEFASFAAALTVTKPGAQNSLPIRAGVEKFANRFLNNKN</sequence>
<dbReference type="PANTHER" id="PTHR10584:SF166">
    <property type="entry name" value="RIBOKINASE"/>
    <property type="match status" value="1"/>
</dbReference>
<comment type="function">
    <text evidence="12">Catalyzes the phosphorylation of ribose at O-5 in a reaction requiring ATP and magnesium. The resulting D-ribose-5-phosphate can then be used either for sythesis of nucleotides, histidine, and tryptophan, or as a component of the pentose phosphate pathway.</text>
</comment>
<keyword evidence="11 12" id="KW-0119">Carbohydrate metabolism</keyword>
<keyword evidence="8 12" id="KW-0067">ATP-binding</keyword>
<comment type="subunit">
    <text evidence="12">Homodimer.</text>
</comment>
<dbReference type="UniPathway" id="UPA00916">
    <property type="reaction ID" value="UER00889"/>
</dbReference>
<feature type="binding site" evidence="12">
    <location>
        <position position="248"/>
    </location>
    <ligand>
        <name>K(+)</name>
        <dbReference type="ChEBI" id="CHEBI:29103"/>
    </ligand>
</feature>
<evidence type="ECO:0000313" key="15">
    <source>
        <dbReference type="EMBL" id="SHD76463.1"/>
    </source>
</evidence>
<feature type="binding site" evidence="12">
    <location>
        <position position="287"/>
    </location>
    <ligand>
        <name>K(+)</name>
        <dbReference type="ChEBI" id="CHEBI:29103"/>
    </ligand>
</feature>
<dbReference type="GO" id="GO:0019303">
    <property type="term" value="P:D-ribose catabolic process"/>
    <property type="evidence" value="ECO:0007669"/>
    <property type="project" value="UniProtKB-UniRule"/>
</dbReference>
<keyword evidence="5 12" id="KW-0479">Metal-binding</keyword>
<evidence type="ECO:0000256" key="1">
    <source>
        <dbReference type="ARBA" id="ARBA00005380"/>
    </source>
</evidence>
<comment type="similarity">
    <text evidence="12">Belongs to the carbohydrate kinase PfkB family. Ribokinase subfamily.</text>
</comment>
<keyword evidence="7 12" id="KW-0418">Kinase</keyword>
<dbReference type="Gene3D" id="3.40.1190.20">
    <property type="match status" value="1"/>
</dbReference>
<comment type="caution">
    <text evidence="12">Lacks conserved residue(s) required for the propagation of feature annotation.</text>
</comment>
<keyword evidence="13" id="KW-0423">Lactose metabolism</keyword>
<keyword evidence="9 12" id="KW-0460">Magnesium</keyword>
<dbReference type="GO" id="GO:0005988">
    <property type="term" value="P:lactose metabolic process"/>
    <property type="evidence" value="ECO:0007669"/>
    <property type="project" value="UniProtKB-KW"/>
</dbReference>
<comment type="pathway">
    <text evidence="13">Carbohydrate metabolism; D-tagatose 6-phosphate degradation; D-glyceraldehyde 3-phosphate and glycerone phosphate from D-tagatose 6-phosphate: step 1/2.</text>
</comment>
<dbReference type="InterPro" id="IPR011611">
    <property type="entry name" value="PfkB_dom"/>
</dbReference>
<feature type="binding site" evidence="12">
    <location>
        <begin position="220"/>
        <end position="225"/>
    </location>
    <ligand>
        <name>ATP</name>
        <dbReference type="ChEBI" id="CHEBI:30616"/>
    </ligand>
</feature>
<evidence type="ECO:0000256" key="6">
    <source>
        <dbReference type="ARBA" id="ARBA00022741"/>
    </source>
</evidence>
<keyword evidence="10 12" id="KW-0630">Potassium</keyword>
<dbReference type="CDD" id="cd01174">
    <property type="entry name" value="ribokinase"/>
    <property type="match status" value="1"/>
</dbReference>
<dbReference type="InterPro" id="IPR002139">
    <property type="entry name" value="Ribo/fructo_kinase"/>
</dbReference>
<dbReference type="HOGENOM" id="CLU_027634_2_2_9"/>
<dbReference type="GO" id="GO:0005524">
    <property type="term" value="F:ATP binding"/>
    <property type="evidence" value="ECO:0007669"/>
    <property type="project" value="UniProtKB-UniRule"/>
</dbReference>
<evidence type="ECO:0000313" key="16">
    <source>
        <dbReference type="Proteomes" id="UP000245423"/>
    </source>
</evidence>
<dbReference type="InterPro" id="IPR002173">
    <property type="entry name" value="Carboh/pur_kinase_PfkB_CS"/>
</dbReference>
<proteinExistence type="inferred from homology"/>
<dbReference type="EMBL" id="LT669839">
    <property type="protein sequence ID" value="SHD76463.1"/>
    <property type="molecule type" value="Genomic_DNA"/>
</dbReference>
<evidence type="ECO:0000256" key="3">
    <source>
        <dbReference type="ARBA" id="ARBA00016943"/>
    </source>
</evidence>
<feature type="binding site" evidence="12">
    <location>
        <begin position="11"/>
        <end position="13"/>
    </location>
    <ligand>
        <name>substrate</name>
    </ligand>
</feature>
<feature type="binding site" evidence="12">
    <location>
        <position position="184"/>
    </location>
    <ligand>
        <name>ATP</name>
        <dbReference type="ChEBI" id="CHEBI:30616"/>
    </ligand>
</feature>
<comment type="catalytic activity">
    <reaction evidence="13">
        <text>D-tagatofuranose 6-phosphate + ATP = D-tagatofuranose 1,6-bisphosphate + ADP + H(+)</text>
        <dbReference type="Rhea" id="RHEA:12420"/>
        <dbReference type="ChEBI" id="CHEBI:15378"/>
        <dbReference type="ChEBI" id="CHEBI:30616"/>
        <dbReference type="ChEBI" id="CHEBI:58694"/>
        <dbReference type="ChEBI" id="CHEBI:58695"/>
        <dbReference type="ChEBI" id="CHEBI:456216"/>
        <dbReference type="EC" id="2.7.1.144"/>
    </reaction>
</comment>
<organism evidence="15 16">
    <name type="scientific">[Clostridium] ultunense Esp</name>
    <dbReference type="NCBI Taxonomy" id="1288971"/>
    <lineage>
        <taxon>Bacteria</taxon>
        <taxon>Bacillati</taxon>
        <taxon>Bacillota</taxon>
        <taxon>Tissierellia</taxon>
        <taxon>Tissierellales</taxon>
        <taxon>Tepidimicrobiaceae</taxon>
        <taxon>Schnuerera</taxon>
    </lineage>
</organism>
<accession>M1Z288</accession>
<evidence type="ECO:0000256" key="11">
    <source>
        <dbReference type="ARBA" id="ARBA00023277"/>
    </source>
</evidence>
<feature type="binding site" evidence="12">
    <location>
        <position position="291"/>
    </location>
    <ligand>
        <name>K(+)</name>
        <dbReference type="ChEBI" id="CHEBI:29103"/>
    </ligand>
</feature>
<feature type="active site" description="Proton acceptor" evidence="12">
    <location>
        <position position="252"/>
    </location>
</feature>
<evidence type="ECO:0000256" key="13">
    <source>
        <dbReference type="PIRNR" id="PIRNR000535"/>
    </source>
</evidence>
<comment type="subcellular location">
    <subcellularLocation>
        <location evidence="12">Cytoplasm</location>
    </subcellularLocation>
</comment>
<dbReference type="GO" id="GO:0005829">
    <property type="term" value="C:cytosol"/>
    <property type="evidence" value="ECO:0007669"/>
    <property type="project" value="TreeGrafter"/>
</dbReference>
<evidence type="ECO:0000256" key="2">
    <source>
        <dbReference type="ARBA" id="ARBA00012035"/>
    </source>
</evidence>
<gene>
    <name evidence="12 15" type="primary">rbsK</name>
    <name evidence="15" type="ORF">CUESP1_1089</name>
</gene>
<dbReference type="OrthoDB" id="9775849at2"/>
<keyword evidence="12" id="KW-0963">Cytoplasm</keyword>
<evidence type="ECO:0000259" key="14">
    <source>
        <dbReference type="Pfam" id="PF00294"/>
    </source>
</evidence>
<evidence type="ECO:0000256" key="4">
    <source>
        <dbReference type="ARBA" id="ARBA00022679"/>
    </source>
</evidence>
<dbReference type="PROSITE" id="PS00584">
    <property type="entry name" value="PFKB_KINASES_2"/>
    <property type="match status" value="1"/>
</dbReference>
<dbReference type="InterPro" id="IPR029056">
    <property type="entry name" value="Ribokinase-like"/>
</dbReference>
<dbReference type="InterPro" id="IPR017583">
    <property type="entry name" value="Tagatose/fructose_Pkinase"/>
</dbReference>
<dbReference type="NCBIfam" id="TIGR02152">
    <property type="entry name" value="D_ribokin_bact"/>
    <property type="match status" value="1"/>
</dbReference>
<dbReference type="GO" id="GO:2001059">
    <property type="term" value="P:D-tagatose 6-phosphate catabolic process"/>
    <property type="evidence" value="ECO:0007669"/>
    <property type="project" value="UniProtKB-UniPathway"/>
</dbReference>
<evidence type="ECO:0000256" key="10">
    <source>
        <dbReference type="ARBA" id="ARBA00022958"/>
    </source>
</evidence>
<dbReference type="GO" id="GO:0004747">
    <property type="term" value="F:ribokinase activity"/>
    <property type="evidence" value="ECO:0007669"/>
    <property type="project" value="UniProtKB-UniRule"/>
</dbReference>
<comment type="cofactor">
    <cofactor evidence="12">
        <name>Mg(2+)</name>
        <dbReference type="ChEBI" id="CHEBI:18420"/>
    </cofactor>
    <text evidence="12">Requires a divalent cation, most likely magnesium in vivo, as an electrophilic catalyst to aid phosphoryl group transfer. It is the chelate of the metal and the nucleotide that is the actual substrate.</text>
</comment>
<dbReference type="PANTHER" id="PTHR10584">
    <property type="entry name" value="SUGAR KINASE"/>
    <property type="match status" value="1"/>
</dbReference>
<dbReference type="PIRSF" id="PIRSF000535">
    <property type="entry name" value="1PFK/6PFK/LacC"/>
    <property type="match status" value="1"/>
</dbReference>
<feature type="binding site" evidence="12">
    <location>
        <position position="282"/>
    </location>
    <ligand>
        <name>K(+)</name>
        <dbReference type="ChEBI" id="CHEBI:29103"/>
    </ligand>
</feature>
<comment type="similarity">
    <text evidence="13">Belongs to the carbohydrate kinase PfkB family. LacC subfamily.</text>
</comment>
<dbReference type="HAMAP" id="MF_01987">
    <property type="entry name" value="Ribokinase"/>
    <property type="match status" value="1"/>
</dbReference>
<dbReference type="UniPathway" id="UPA00704">
    <property type="reaction ID" value="UER00715"/>
</dbReference>
<feature type="binding site" evidence="12">
    <location>
        <begin position="251"/>
        <end position="252"/>
    </location>
    <ligand>
        <name>ATP</name>
        <dbReference type="ChEBI" id="CHEBI:30616"/>
    </ligand>
</feature>
<feature type="binding site" evidence="12">
    <location>
        <position position="139"/>
    </location>
    <ligand>
        <name>substrate</name>
    </ligand>
</feature>
<feature type="binding site" evidence="12">
    <location>
        <begin position="39"/>
        <end position="43"/>
    </location>
    <ligand>
        <name>substrate</name>
    </ligand>
</feature>
<name>M1Z288_9FIRM</name>
<comment type="similarity">
    <text evidence="1">Belongs to the carbohydrate kinase pfkB family.</text>
</comment>